<keyword evidence="3" id="KW-1185">Reference proteome</keyword>
<dbReference type="OrthoDB" id="5735022at2"/>
<organism evidence="2 3">
    <name type="scientific">Nocardia terpenica</name>
    <dbReference type="NCBI Taxonomy" id="455432"/>
    <lineage>
        <taxon>Bacteria</taxon>
        <taxon>Bacillati</taxon>
        <taxon>Actinomycetota</taxon>
        <taxon>Actinomycetes</taxon>
        <taxon>Mycobacteriales</taxon>
        <taxon>Nocardiaceae</taxon>
        <taxon>Nocardia</taxon>
    </lineage>
</organism>
<comment type="caution">
    <text evidence="2">The sequence shown here is derived from an EMBL/GenBank/DDBJ whole genome shotgun (WGS) entry which is preliminary data.</text>
</comment>
<feature type="domain" description="SnoaL-like" evidence="1">
    <location>
        <begin position="13"/>
        <end position="103"/>
    </location>
</feature>
<dbReference type="SUPFAM" id="SSF54427">
    <property type="entry name" value="NTF2-like"/>
    <property type="match status" value="2"/>
</dbReference>
<dbReference type="STRING" id="455432.AWN90_35640"/>
<dbReference type="EMBL" id="LWGR01000007">
    <property type="protein sequence ID" value="KZM73869.1"/>
    <property type="molecule type" value="Genomic_DNA"/>
</dbReference>
<evidence type="ECO:0000259" key="1">
    <source>
        <dbReference type="Pfam" id="PF12680"/>
    </source>
</evidence>
<reference evidence="2 3" key="1">
    <citation type="submission" date="2016-04" db="EMBL/GenBank/DDBJ databases">
        <authorList>
            <person name="Evans L.H."/>
            <person name="Alamgir A."/>
            <person name="Owens N."/>
            <person name="Weber N.D."/>
            <person name="Virtaneva K."/>
            <person name="Barbian K."/>
            <person name="Babar A."/>
            <person name="Rosenke K."/>
        </authorList>
    </citation>
    <scope>NUCLEOTIDE SEQUENCE [LARGE SCALE GENOMIC DNA]</scope>
    <source>
        <strain evidence="2 3">IFM 0406</strain>
    </source>
</reference>
<accession>A0A164N110</accession>
<sequence length="261" mass="27072">MSAELLAVVEGSPRAVAAHDRAAWVGLFAVDARVEDPVGARVHVGAAAIGRFYDTFIGPNGIAFRVEHDVVCGTTVYRDLDVEITMSTGVRLRVPMHLRYDLEQVGGSWKIRALHAHWELPVMVGQLLAAGGRGLAAAARLGPQLLGNQGIGGALGFCRGFVRVGAGGKRLATGMMEAAGRGDAAVVRPVLASSAVVEWPAGTPLGVAEFVARARGLTVGKTIAAGRFVTLSVQTPGGRGIAEVQVAPGGRRISAVRVFLA</sequence>
<evidence type="ECO:0000313" key="2">
    <source>
        <dbReference type="EMBL" id="KZM73869.1"/>
    </source>
</evidence>
<gene>
    <name evidence="2" type="ORF">AWN90_35640</name>
</gene>
<dbReference type="RefSeq" id="WP_067592052.1">
    <property type="nucleotide sequence ID" value="NZ_JABMCZ010000001.1"/>
</dbReference>
<name>A0A164N110_9NOCA</name>
<dbReference type="Gene3D" id="3.10.450.50">
    <property type="match status" value="2"/>
</dbReference>
<protein>
    <recommendedName>
        <fullName evidence="1">SnoaL-like domain-containing protein</fullName>
    </recommendedName>
</protein>
<proteinExistence type="predicted"/>
<dbReference type="InterPro" id="IPR032710">
    <property type="entry name" value="NTF2-like_dom_sf"/>
</dbReference>
<dbReference type="AlphaFoldDB" id="A0A164N110"/>
<dbReference type="Pfam" id="PF12680">
    <property type="entry name" value="SnoaL_2"/>
    <property type="match status" value="1"/>
</dbReference>
<evidence type="ECO:0000313" key="3">
    <source>
        <dbReference type="Proteomes" id="UP000076512"/>
    </source>
</evidence>
<dbReference type="Proteomes" id="UP000076512">
    <property type="component" value="Unassembled WGS sequence"/>
</dbReference>
<dbReference type="InterPro" id="IPR037401">
    <property type="entry name" value="SnoaL-like"/>
</dbReference>